<organism evidence="2">
    <name type="scientific">Brachypodium distachyon</name>
    <name type="common">Purple false brome</name>
    <name type="synonym">Trachynia distachya</name>
    <dbReference type="NCBI Taxonomy" id="15368"/>
    <lineage>
        <taxon>Eukaryota</taxon>
        <taxon>Viridiplantae</taxon>
        <taxon>Streptophyta</taxon>
        <taxon>Embryophyta</taxon>
        <taxon>Tracheophyta</taxon>
        <taxon>Spermatophyta</taxon>
        <taxon>Magnoliopsida</taxon>
        <taxon>Liliopsida</taxon>
        <taxon>Poales</taxon>
        <taxon>Poaceae</taxon>
        <taxon>BOP clade</taxon>
        <taxon>Pooideae</taxon>
        <taxon>Stipodae</taxon>
        <taxon>Brachypodieae</taxon>
        <taxon>Brachypodium</taxon>
    </lineage>
</organism>
<dbReference type="AlphaFoldDB" id="A0A0Q3FCW8"/>
<evidence type="ECO:0000256" key="1">
    <source>
        <dbReference type="SAM" id="MobiDB-lite"/>
    </source>
</evidence>
<reference evidence="2" key="2">
    <citation type="submission" date="2017-06" db="EMBL/GenBank/DDBJ databases">
        <title>WGS assembly of Brachypodium distachyon.</title>
        <authorList>
            <consortium name="The International Brachypodium Initiative"/>
            <person name="Lucas S."/>
            <person name="Harmon-Smith M."/>
            <person name="Lail K."/>
            <person name="Tice H."/>
            <person name="Grimwood J."/>
            <person name="Bruce D."/>
            <person name="Barry K."/>
            <person name="Shu S."/>
            <person name="Lindquist E."/>
            <person name="Wang M."/>
            <person name="Pitluck S."/>
            <person name="Vogel J.P."/>
            <person name="Garvin D.F."/>
            <person name="Mockler T.C."/>
            <person name="Schmutz J."/>
            <person name="Rokhsar D."/>
            <person name="Bevan M.W."/>
        </authorList>
    </citation>
    <scope>NUCLEOTIDE SEQUENCE</scope>
    <source>
        <strain evidence="2">Bd21</strain>
    </source>
</reference>
<evidence type="ECO:0000313" key="3">
    <source>
        <dbReference type="EnsemblPlants" id="KQJ96052"/>
    </source>
</evidence>
<keyword evidence="4" id="KW-1185">Reference proteome</keyword>
<name>A0A0Q3FCW8_BRADI</name>
<accession>A0A0Q3FCW8</accession>
<dbReference type="Gramene" id="KQJ96052">
    <property type="protein sequence ID" value="KQJ96052"/>
    <property type="gene ID" value="BRADI_3g20645v3"/>
</dbReference>
<proteinExistence type="predicted"/>
<sequence length="68" mass="7177">MDAPSSFPSPDGHTPSISFPRMAPPPPAHPLEASTPPPPPFLSAQLIGIHPSDAIELGSDKKRTEEII</sequence>
<feature type="compositionally biased region" description="Pro residues" evidence="1">
    <location>
        <begin position="22"/>
        <end position="41"/>
    </location>
</feature>
<evidence type="ECO:0000313" key="2">
    <source>
        <dbReference type="EMBL" id="KQJ96052.1"/>
    </source>
</evidence>
<reference evidence="3" key="3">
    <citation type="submission" date="2018-08" db="UniProtKB">
        <authorList>
            <consortium name="EnsemblPlants"/>
        </authorList>
    </citation>
    <scope>IDENTIFICATION</scope>
    <source>
        <strain evidence="3">cv. Bd21</strain>
    </source>
</reference>
<dbReference type="Proteomes" id="UP000008810">
    <property type="component" value="Chromosome 3"/>
</dbReference>
<feature type="region of interest" description="Disordered" evidence="1">
    <location>
        <begin position="1"/>
        <end position="45"/>
    </location>
</feature>
<dbReference type="InParanoid" id="A0A0Q3FCW8"/>
<dbReference type="EMBL" id="CM000882">
    <property type="protein sequence ID" value="KQJ96052.1"/>
    <property type="molecule type" value="Genomic_DNA"/>
</dbReference>
<gene>
    <name evidence="2" type="ORF">BRADI_3g20645v3</name>
</gene>
<reference evidence="2 3" key="1">
    <citation type="journal article" date="2010" name="Nature">
        <title>Genome sequencing and analysis of the model grass Brachypodium distachyon.</title>
        <authorList>
            <consortium name="International Brachypodium Initiative"/>
        </authorList>
    </citation>
    <scope>NUCLEOTIDE SEQUENCE [LARGE SCALE GENOMIC DNA]</scope>
    <source>
        <strain evidence="2 3">Bd21</strain>
    </source>
</reference>
<protein>
    <submittedName>
        <fullName evidence="2 3">Uncharacterized protein</fullName>
    </submittedName>
</protein>
<evidence type="ECO:0000313" key="4">
    <source>
        <dbReference type="Proteomes" id="UP000008810"/>
    </source>
</evidence>
<dbReference type="EnsemblPlants" id="KQJ96052">
    <property type="protein sequence ID" value="KQJ96052"/>
    <property type="gene ID" value="BRADI_3g20645v3"/>
</dbReference>